<evidence type="ECO:0000313" key="2">
    <source>
        <dbReference type="Proteomes" id="UP000011618"/>
    </source>
</evidence>
<sequence>MLVRVDDSVVSPDEGMTIHGFQMADAMAVYSLTVRSVSRVGDMREFAVGNGYRSNRQSLHT</sequence>
<reference evidence="1 2" key="1">
    <citation type="journal article" date="2014" name="PLoS Genet.">
        <title>Phylogenetically driven sequencing of extremely halophilic archaea reveals strategies for static and dynamic osmo-response.</title>
        <authorList>
            <person name="Becker E.A."/>
            <person name="Seitzer P.M."/>
            <person name="Tritt A."/>
            <person name="Larsen D."/>
            <person name="Krusor M."/>
            <person name="Yao A.I."/>
            <person name="Wu D."/>
            <person name="Madern D."/>
            <person name="Eisen J.A."/>
            <person name="Darling A.E."/>
            <person name="Facciotti M.T."/>
        </authorList>
    </citation>
    <scope>NUCLEOTIDE SEQUENCE [LARGE SCALE GENOMIC DNA]</scope>
    <source>
        <strain evidence="1 2">DSM 3751</strain>
    </source>
</reference>
<accession>L9YP87</accession>
<evidence type="ECO:0000313" key="1">
    <source>
        <dbReference type="EMBL" id="ELY74738.1"/>
    </source>
</evidence>
<dbReference type="EMBL" id="AOII01000084">
    <property type="protein sequence ID" value="ELY74738.1"/>
    <property type="molecule type" value="Genomic_DNA"/>
</dbReference>
<gene>
    <name evidence="1" type="ORF">C487_13809</name>
</gene>
<dbReference type="AlphaFoldDB" id="L9YP87"/>
<comment type="caution">
    <text evidence="1">The sequence shown here is derived from an EMBL/GenBank/DDBJ whole genome shotgun (WGS) entry which is preliminary data.</text>
</comment>
<organism evidence="1 2">
    <name type="scientific">Natrinema pallidum DSM 3751</name>
    <dbReference type="NCBI Taxonomy" id="1227495"/>
    <lineage>
        <taxon>Archaea</taxon>
        <taxon>Methanobacteriati</taxon>
        <taxon>Methanobacteriota</taxon>
        <taxon>Stenosarchaea group</taxon>
        <taxon>Halobacteria</taxon>
        <taxon>Halobacteriales</taxon>
        <taxon>Natrialbaceae</taxon>
        <taxon>Natrinema</taxon>
    </lineage>
</organism>
<protein>
    <submittedName>
        <fullName evidence="1">Uncharacterized protein</fullName>
    </submittedName>
</protein>
<proteinExistence type="predicted"/>
<name>L9YP87_9EURY</name>
<dbReference type="Proteomes" id="UP000011618">
    <property type="component" value="Unassembled WGS sequence"/>
</dbReference>